<dbReference type="GO" id="GO:0005886">
    <property type="term" value="C:plasma membrane"/>
    <property type="evidence" value="ECO:0007669"/>
    <property type="project" value="UniProtKB-SubCell"/>
</dbReference>
<evidence type="ECO:0000313" key="14">
    <source>
        <dbReference type="Proteomes" id="UP000523821"/>
    </source>
</evidence>
<evidence type="ECO:0000256" key="3">
    <source>
        <dbReference type="ARBA" id="ARBA00022448"/>
    </source>
</evidence>
<evidence type="ECO:0000259" key="11">
    <source>
        <dbReference type="Pfam" id="PF25994"/>
    </source>
</evidence>
<dbReference type="Pfam" id="PF25994">
    <property type="entry name" value="HH_AprE"/>
    <property type="match status" value="1"/>
</dbReference>
<dbReference type="InterPro" id="IPR010129">
    <property type="entry name" value="T1SS_HlyD"/>
</dbReference>
<comment type="subcellular location">
    <subcellularLocation>
        <location evidence="1 9">Cell inner membrane</location>
        <topology evidence="1 9">Single-pass membrane protein</topology>
    </subcellularLocation>
</comment>
<evidence type="ECO:0000256" key="4">
    <source>
        <dbReference type="ARBA" id="ARBA00022475"/>
    </source>
</evidence>
<dbReference type="SUPFAM" id="SSF111369">
    <property type="entry name" value="HlyD-like secretion proteins"/>
    <property type="match status" value="1"/>
</dbReference>
<keyword evidence="4 9" id="KW-1003">Cell membrane</keyword>
<dbReference type="Proteomes" id="UP000523821">
    <property type="component" value="Unassembled WGS sequence"/>
</dbReference>
<evidence type="ECO:0000256" key="6">
    <source>
        <dbReference type="ARBA" id="ARBA00022692"/>
    </source>
</evidence>
<dbReference type="InterPro" id="IPR050739">
    <property type="entry name" value="MFP"/>
</dbReference>
<dbReference type="NCBIfam" id="TIGR01843">
    <property type="entry name" value="type_I_hlyD"/>
    <property type="match status" value="1"/>
</dbReference>
<evidence type="ECO:0000256" key="9">
    <source>
        <dbReference type="RuleBase" id="RU365093"/>
    </source>
</evidence>
<name>A0A7W9FKR1_9HYPH</name>
<evidence type="ECO:0000256" key="1">
    <source>
        <dbReference type="ARBA" id="ARBA00004377"/>
    </source>
</evidence>
<dbReference type="EMBL" id="JACHOO010000001">
    <property type="protein sequence ID" value="MBB5751154.1"/>
    <property type="molecule type" value="Genomic_DNA"/>
</dbReference>
<keyword evidence="8" id="KW-0472">Membrane</keyword>
<dbReference type="PANTHER" id="PTHR30386:SF17">
    <property type="entry name" value="ALKALINE PROTEASE SECRETION PROTEIN APRE"/>
    <property type="match status" value="1"/>
</dbReference>
<dbReference type="InterPro" id="IPR058982">
    <property type="entry name" value="Beta-barrel_AprE"/>
</dbReference>
<gene>
    <name evidence="13" type="ORF">GGQ63_000197</name>
</gene>
<keyword evidence="7" id="KW-1133">Transmembrane helix</keyword>
<reference evidence="13 14" key="1">
    <citation type="submission" date="2020-08" db="EMBL/GenBank/DDBJ databases">
        <title>Genomic Encyclopedia of Type Strains, Phase IV (KMG-IV): sequencing the most valuable type-strain genomes for metagenomic binning, comparative biology and taxonomic classification.</title>
        <authorList>
            <person name="Goeker M."/>
        </authorList>
    </citation>
    <scope>NUCLEOTIDE SEQUENCE [LARGE SCALE GENOMIC DNA]</scope>
    <source>
        <strain evidence="13 14">DSM 16268</strain>
    </source>
</reference>
<evidence type="ECO:0000259" key="12">
    <source>
        <dbReference type="Pfam" id="PF26002"/>
    </source>
</evidence>
<dbReference type="Gene3D" id="2.40.50.100">
    <property type="match status" value="1"/>
</dbReference>
<sequence>MDIAKPLDPRRDIRITARLGLGALAVFIGTAGVWATTAPLSGAVIAPGQVVVESNVRRIQHPTGGVVAEIFVDDGDRVKAGQRLVRFDETTARANLGVIDVQVQQLEARKARLETERDGRDKVTLPEKLAARSGEPEIVSAIRGELNLFASRRRALDGQIAQLRERIAQTGEEIAGLAAQIESKKEQLRLIRQELSGVFTLYESGLAPLSRLAALQREAASLSGEQGQLVAQTARARGSIAEIELQIIQLDQNRSQEVATELRDVEAKIADLAERRIAAIDQLQRTEIRAPQDGIVHQKAVHTIGGVVGPGEQMMLLIPEQDGLVVDARIDPQMIDRIGPGQHVLLRFPAFDAATTPDLAGELLRISPDLTRDQQTGASFYVARVALAPGEGRKLEGKTLVPGMPVETYIQTGERTALAYLLKPLEDQLARAFRYD</sequence>
<proteinExistence type="inferred from homology"/>
<evidence type="ECO:0000256" key="7">
    <source>
        <dbReference type="ARBA" id="ARBA00022989"/>
    </source>
</evidence>
<comment type="similarity">
    <text evidence="2 9">Belongs to the membrane fusion protein (MFP) (TC 8.A.1) family.</text>
</comment>
<evidence type="ECO:0000256" key="5">
    <source>
        <dbReference type="ARBA" id="ARBA00022519"/>
    </source>
</evidence>
<evidence type="ECO:0000256" key="10">
    <source>
        <dbReference type="SAM" id="Coils"/>
    </source>
</evidence>
<keyword evidence="10" id="KW-0175">Coiled coil</keyword>
<keyword evidence="5 9" id="KW-0997">Cell inner membrane</keyword>
<organism evidence="13 14">
    <name type="scientific">Prosthecomicrobium pneumaticum</name>
    <dbReference type="NCBI Taxonomy" id="81895"/>
    <lineage>
        <taxon>Bacteria</taxon>
        <taxon>Pseudomonadati</taxon>
        <taxon>Pseudomonadota</taxon>
        <taxon>Alphaproteobacteria</taxon>
        <taxon>Hyphomicrobiales</taxon>
        <taxon>Kaistiaceae</taxon>
        <taxon>Prosthecomicrobium</taxon>
    </lineage>
</organism>
<dbReference type="Pfam" id="PF26002">
    <property type="entry name" value="Beta-barrel_AprE"/>
    <property type="match status" value="1"/>
</dbReference>
<dbReference type="Gene3D" id="2.40.30.170">
    <property type="match status" value="1"/>
</dbReference>
<dbReference type="PANTHER" id="PTHR30386">
    <property type="entry name" value="MEMBRANE FUSION SUBUNIT OF EMRAB-TOLC MULTIDRUG EFFLUX PUMP"/>
    <property type="match status" value="1"/>
</dbReference>
<keyword evidence="3 9" id="KW-0813">Transport</keyword>
<dbReference type="GO" id="GO:0015031">
    <property type="term" value="P:protein transport"/>
    <property type="evidence" value="ECO:0007669"/>
    <property type="project" value="InterPro"/>
</dbReference>
<evidence type="ECO:0000313" key="13">
    <source>
        <dbReference type="EMBL" id="MBB5751154.1"/>
    </source>
</evidence>
<evidence type="ECO:0000256" key="2">
    <source>
        <dbReference type="ARBA" id="ARBA00009477"/>
    </source>
</evidence>
<keyword evidence="6" id="KW-0812">Transmembrane</keyword>
<dbReference type="PRINTS" id="PR01490">
    <property type="entry name" value="RTXTOXIND"/>
</dbReference>
<feature type="coiled-coil region" evidence="10">
    <location>
        <begin position="255"/>
        <end position="282"/>
    </location>
</feature>
<accession>A0A7W9FKR1</accession>
<comment type="caution">
    <text evidence="13">The sequence shown here is derived from an EMBL/GenBank/DDBJ whole genome shotgun (WGS) entry which is preliminary data.</text>
</comment>
<protein>
    <recommendedName>
        <fullName evidence="9">Membrane fusion protein (MFP) family protein</fullName>
    </recommendedName>
</protein>
<dbReference type="AlphaFoldDB" id="A0A7W9FKR1"/>
<dbReference type="RefSeq" id="WP_183851735.1">
    <property type="nucleotide sequence ID" value="NZ_JACHOO010000001.1"/>
</dbReference>
<keyword evidence="14" id="KW-1185">Reference proteome</keyword>
<feature type="domain" description="AprE-like long alpha-helical hairpin" evidence="11">
    <location>
        <begin position="92"/>
        <end position="282"/>
    </location>
</feature>
<feature type="coiled-coil region" evidence="10">
    <location>
        <begin position="153"/>
        <end position="194"/>
    </location>
</feature>
<evidence type="ECO:0000256" key="8">
    <source>
        <dbReference type="ARBA" id="ARBA00023136"/>
    </source>
</evidence>
<dbReference type="InterPro" id="IPR058781">
    <property type="entry name" value="HH_AprE-like"/>
</dbReference>
<feature type="domain" description="AprE-like beta-barrel" evidence="12">
    <location>
        <begin position="324"/>
        <end position="413"/>
    </location>
</feature>